<dbReference type="STRING" id="1423738.FC84_GL001612"/>
<comment type="caution">
    <text evidence="1">The sequence shown here is derived from an EMBL/GenBank/DDBJ whole genome shotgun (WGS) entry which is preliminary data.</text>
</comment>
<keyword evidence="2" id="KW-1185">Reference proteome</keyword>
<dbReference type="RefSeq" id="WP_083479518.1">
    <property type="nucleotide sequence ID" value="NZ_AYYK01000004.1"/>
</dbReference>
<dbReference type="Proteomes" id="UP000051813">
    <property type="component" value="Unassembled WGS sequence"/>
</dbReference>
<dbReference type="OrthoDB" id="121684at2"/>
<accession>A0A0R2BUJ9</accession>
<dbReference type="AlphaFoldDB" id="A0A0R2BUJ9"/>
<evidence type="ECO:0000313" key="1">
    <source>
        <dbReference type="EMBL" id="KRM79436.1"/>
    </source>
</evidence>
<dbReference type="InterPro" id="IPR012865">
    <property type="entry name" value="DUF1642"/>
</dbReference>
<dbReference type="EMBL" id="AYYK01000004">
    <property type="protein sequence ID" value="KRM79436.1"/>
    <property type="molecule type" value="Genomic_DNA"/>
</dbReference>
<dbReference type="PATRIC" id="fig|1423738.3.peg.1631"/>
<name>A0A0R2BUJ9_9LACO</name>
<protein>
    <submittedName>
        <fullName evidence="1">Uncharacterized protein</fullName>
    </submittedName>
</protein>
<proteinExistence type="predicted"/>
<evidence type="ECO:0000313" key="2">
    <source>
        <dbReference type="Proteomes" id="UP000051813"/>
    </source>
</evidence>
<dbReference type="Pfam" id="PF07852">
    <property type="entry name" value="DUF1642"/>
    <property type="match status" value="1"/>
</dbReference>
<gene>
    <name evidence="1" type="ORF">FC84_GL001612</name>
</gene>
<sequence length="146" mass="16713">MKYRKTALIEAEQYIGSPAQVIEYNIVEIPPIIGTDKPYEYFIPTLEGPMELHAGDWIATGVNGEHWPIADDVFKKTYAKLPVIPYNVAAFIKLCKGSNIDLRDVLYFENNGFDYVKEDEARIGDWIADHQDKVARAWLDGYEVEK</sequence>
<reference evidence="1 2" key="1">
    <citation type="journal article" date="2015" name="Genome Announc.">
        <title>Expanding the biotechnology potential of lactobacilli through comparative genomics of 213 strains and associated genera.</title>
        <authorList>
            <person name="Sun Z."/>
            <person name="Harris H.M."/>
            <person name="McCann A."/>
            <person name="Guo C."/>
            <person name="Argimon S."/>
            <person name="Zhang W."/>
            <person name="Yang X."/>
            <person name="Jeffery I.B."/>
            <person name="Cooney J.C."/>
            <person name="Kagawa T.F."/>
            <person name="Liu W."/>
            <person name="Song Y."/>
            <person name="Salvetti E."/>
            <person name="Wrobel A."/>
            <person name="Rasinkangas P."/>
            <person name="Parkhill J."/>
            <person name="Rea M.C."/>
            <person name="O'Sullivan O."/>
            <person name="Ritari J."/>
            <person name="Douillard F.P."/>
            <person name="Paul Ross R."/>
            <person name="Yang R."/>
            <person name="Briner A.E."/>
            <person name="Felis G.E."/>
            <person name="de Vos W.M."/>
            <person name="Barrangou R."/>
            <person name="Klaenhammer T.R."/>
            <person name="Caufield P.W."/>
            <person name="Cui Y."/>
            <person name="Zhang H."/>
            <person name="O'Toole P.W."/>
        </authorList>
    </citation>
    <scope>NUCLEOTIDE SEQUENCE [LARGE SCALE GENOMIC DNA]</scope>
    <source>
        <strain evidence="1 2">DSM 20335</strain>
    </source>
</reference>
<organism evidence="1 2">
    <name type="scientific">Lapidilactobacillus dextrinicus DSM 20335</name>
    <dbReference type="NCBI Taxonomy" id="1423738"/>
    <lineage>
        <taxon>Bacteria</taxon>
        <taxon>Bacillati</taxon>
        <taxon>Bacillota</taxon>
        <taxon>Bacilli</taxon>
        <taxon>Lactobacillales</taxon>
        <taxon>Lactobacillaceae</taxon>
        <taxon>Lapidilactobacillus</taxon>
    </lineage>
</organism>